<dbReference type="FunCoup" id="B4LWE8">
    <property type="interactions" value="648"/>
</dbReference>
<evidence type="ECO:0000256" key="4">
    <source>
        <dbReference type="ARBA" id="ARBA00022835"/>
    </source>
</evidence>
<sequence length="240" mass="26308">MSKTDIEEASKDKLREMHCKFNALSRCDGSVMYSQGATVVIAAVLGPIEVKTQNLSIEGSYLECNYRPKAGLPQVKERIREAAIRDVLELALLSEAYPRAKMSVQVQELEDRGSIDACALNAACLAMLIGGLPLKYSFAAVHCIINEQGEFVLDPDQNETLHQQASFTFAFDSVDGNLLLVQTKGAFKIAQFNDIECICRAASAEIFEFYRRNIAKYHGSSAEQAAATKEGSNGDPPMET</sequence>
<dbReference type="InterPro" id="IPR036345">
    <property type="entry name" value="ExoRNase_PH_dom2_sf"/>
</dbReference>
<dbReference type="GO" id="GO:0071051">
    <property type="term" value="P:poly(A)-dependent snoRNA 3'-end processing"/>
    <property type="evidence" value="ECO:0007669"/>
    <property type="project" value="TreeGrafter"/>
</dbReference>
<evidence type="ECO:0000313" key="8">
    <source>
        <dbReference type="Proteomes" id="UP000008792"/>
    </source>
</evidence>
<evidence type="ECO:0000313" key="7">
    <source>
        <dbReference type="EMBL" id="EDW66585.1"/>
    </source>
</evidence>
<dbReference type="GO" id="GO:0034475">
    <property type="term" value="P:U4 snRNA 3'-end processing"/>
    <property type="evidence" value="ECO:0007669"/>
    <property type="project" value="TreeGrafter"/>
</dbReference>
<keyword evidence="3" id="KW-0698">rRNA processing</keyword>
<evidence type="ECO:0000256" key="1">
    <source>
        <dbReference type="ARBA" id="ARBA00004123"/>
    </source>
</evidence>
<protein>
    <recommendedName>
        <fullName evidence="6">Exoribonuclease phosphorolytic domain-containing protein</fullName>
    </recommendedName>
</protein>
<dbReference type="GO" id="GO:0071028">
    <property type="term" value="P:nuclear mRNA surveillance"/>
    <property type="evidence" value="ECO:0007669"/>
    <property type="project" value="TreeGrafter"/>
</dbReference>
<dbReference type="InterPro" id="IPR050080">
    <property type="entry name" value="RNase_PH"/>
</dbReference>
<organism evidence="7 8">
    <name type="scientific">Drosophila virilis</name>
    <name type="common">Fruit fly</name>
    <dbReference type="NCBI Taxonomy" id="7244"/>
    <lineage>
        <taxon>Eukaryota</taxon>
        <taxon>Metazoa</taxon>
        <taxon>Ecdysozoa</taxon>
        <taxon>Arthropoda</taxon>
        <taxon>Hexapoda</taxon>
        <taxon>Insecta</taxon>
        <taxon>Pterygota</taxon>
        <taxon>Neoptera</taxon>
        <taxon>Endopterygota</taxon>
        <taxon>Diptera</taxon>
        <taxon>Brachycera</taxon>
        <taxon>Muscomorpha</taxon>
        <taxon>Ephydroidea</taxon>
        <taxon>Drosophilidae</taxon>
        <taxon>Drosophila</taxon>
    </lineage>
</organism>
<gene>
    <name evidence="7" type="primary">Dvir\GJ23674</name>
    <name evidence="7" type="ORF">Dvir_GJ23674</name>
</gene>
<keyword evidence="5" id="KW-0539">Nucleus</keyword>
<evidence type="ECO:0000259" key="6">
    <source>
        <dbReference type="Pfam" id="PF01138"/>
    </source>
</evidence>
<dbReference type="InterPro" id="IPR020568">
    <property type="entry name" value="Ribosomal_Su5_D2-typ_SF"/>
</dbReference>
<dbReference type="EMBL" id="CH940650">
    <property type="protein sequence ID" value="EDW66585.1"/>
    <property type="molecule type" value="Genomic_DNA"/>
</dbReference>
<dbReference type="GO" id="GO:0000176">
    <property type="term" value="C:nuclear exosome (RNase complex)"/>
    <property type="evidence" value="ECO:0007669"/>
    <property type="project" value="TreeGrafter"/>
</dbReference>
<dbReference type="Pfam" id="PF01138">
    <property type="entry name" value="RNase_PH"/>
    <property type="match status" value="1"/>
</dbReference>
<dbReference type="PANTHER" id="PTHR11953:SF1">
    <property type="entry name" value="EXOSOME COMPLEX COMPONENT RRP46"/>
    <property type="match status" value="1"/>
</dbReference>
<dbReference type="GO" id="GO:0005730">
    <property type="term" value="C:nucleolus"/>
    <property type="evidence" value="ECO:0007669"/>
    <property type="project" value="TreeGrafter"/>
</dbReference>
<name>B4LWE8_DROVI</name>
<evidence type="ECO:0000256" key="3">
    <source>
        <dbReference type="ARBA" id="ARBA00022552"/>
    </source>
</evidence>
<dbReference type="GO" id="GO:0000177">
    <property type="term" value="C:cytoplasmic exosome (RNase complex)"/>
    <property type="evidence" value="ECO:0007669"/>
    <property type="project" value="TreeGrafter"/>
</dbReference>
<keyword evidence="8" id="KW-1185">Reference proteome</keyword>
<dbReference type="KEGG" id="dvi:6629409"/>
<dbReference type="InterPro" id="IPR027408">
    <property type="entry name" value="PNPase/RNase_PH_dom_sf"/>
</dbReference>
<dbReference type="eggNOG" id="KOG1069">
    <property type="taxonomic scope" value="Eukaryota"/>
</dbReference>
<evidence type="ECO:0000256" key="5">
    <source>
        <dbReference type="ARBA" id="ARBA00023242"/>
    </source>
</evidence>
<dbReference type="OrthoDB" id="27298at2759"/>
<dbReference type="STRING" id="7244.B4LWE8"/>
<dbReference type="GO" id="GO:0016075">
    <property type="term" value="P:rRNA catabolic process"/>
    <property type="evidence" value="ECO:0007669"/>
    <property type="project" value="TreeGrafter"/>
</dbReference>
<reference evidence="7 8" key="1">
    <citation type="journal article" date="2007" name="Nature">
        <title>Evolution of genes and genomes on the Drosophila phylogeny.</title>
        <authorList>
            <consortium name="Drosophila 12 Genomes Consortium"/>
            <person name="Clark A.G."/>
            <person name="Eisen M.B."/>
            <person name="Smith D.R."/>
            <person name="Bergman C.M."/>
            <person name="Oliver B."/>
            <person name="Markow T.A."/>
            <person name="Kaufman T.C."/>
            <person name="Kellis M."/>
            <person name="Gelbart W."/>
            <person name="Iyer V.N."/>
            <person name="Pollard D.A."/>
            <person name="Sackton T.B."/>
            <person name="Larracuente A.M."/>
            <person name="Singh N.D."/>
            <person name="Abad J.P."/>
            <person name="Abt D.N."/>
            <person name="Adryan B."/>
            <person name="Aguade M."/>
            <person name="Akashi H."/>
            <person name="Anderson W.W."/>
            <person name="Aquadro C.F."/>
            <person name="Ardell D.H."/>
            <person name="Arguello R."/>
            <person name="Artieri C.G."/>
            <person name="Barbash D.A."/>
            <person name="Barker D."/>
            <person name="Barsanti P."/>
            <person name="Batterham P."/>
            <person name="Batzoglou S."/>
            <person name="Begun D."/>
            <person name="Bhutkar A."/>
            <person name="Blanco E."/>
            <person name="Bosak S.A."/>
            <person name="Bradley R.K."/>
            <person name="Brand A.D."/>
            <person name="Brent M.R."/>
            <person name="Brooks A.N."/>
            <person name="Brown R.H."/>
            <person name="Butlin R.K."/>
            <person name="Caggese C."/>
            <person name="Calvi B.R."/>
            <person name="Bernardo de Carvalho A."/>
            <person name="Caspi A."/>
            <person name="Castrezana S."/>
            <person name="Celniker S.E."/>
            <person name="Chang J.L."/>
            <person name="Chapple C."/>
            <person name="Chatterji S."/>
            <person name="Chinwalla A."/>
            <person name="Civetta A."/>
            <person name="Clifton S.W."/>
            <person name="Comeron J.M."/>
            <person name="Costello J.C."/>
            <person name="Coyne J.A."/>
            <person name="Daub J."/>
            <person name="David R.G."/>
            <person name="Delcher A.L."/>
            <person name="Delehaunty K."/>
            <person name="Do C.B."/>
            <person name="Ebling H."/>
            <person name="Edwards K."/>
            <person name="Eickbush T."/>
            <person name="Evans J.D."/>
            <person name="Filipski A."/>
            <person name="Findeiss S."/>
            <person name="Freyhult E."/>
            <person name="Fulton L."/>
            <person name="Fulton R."/>
            <person name="Garcia A.C."/>
            <person name="Gardiner A."/>
            <person name="Garfield D.A."/>
            <person name="Garvin B.E."/>
            <person name="Gibson G."/>
            <person name="Gilbert D."/>
            <person name="Gnerre S."/>
            <person name="Godfrey J."/>
            <person name="Good R."/>
            <person name="Gotea V."/>
            <person name="Gravely B."/>
            <person name="Greenberg A.J."/>
            <person name="Griffiths-Jones S."/>
            <person name="Gross S."/>
            <person name="Guigo R."/>
            <person name="Gustafson E.A."/>
            <person name="Haerty W."/>
            <person name="Hahn M.W."/>
            <person name="Halligan D.L."/>
            <person name="Halpern A.L."/>
            <person name="Halter G.M."/>
            <person name="Han M.V."/>
            <person name="Heger A."/>
            <person name="Hillier L."/>
            <person name="Hinrichs A.S."/>
            <person name="Holmes I."/>
            <person name="Hoskins R.A."/>
            <person name="Hubisz M.J."/>
            <person name="Hultmark D."/>
            <person name="Huntley M.A."/>
            <person name="Jaffe D.B."/>
            <person name="Jagadeeshan S."/>
            <person name="Jeck W.R."/>
            <person name="Johnson J."/>
            <person name="Jones C.D."/>
            <person name="Jordan W.C."/>
            <person name="Karpen G.H."/>
            <person name="Kataoka E."/>
            <person name="Keightley P.D."/>
            <person name="Kheradpour P."/>
            <person name="Kirkness E.F."/>
            <person name="Koerich L.B."/>
            <person name="Kristiansen K."/>
            <person name="Kudrna D."/>
            <person name="Kulathinal R.J."/>
            <person name="Kumar S."/>
            <person name="Kwok R."/>
            <person name="Lander E."/>
            <person name="Langley C.H."/>
            <person name="Lapoint R."/>
            <person name="Lazzaro B.P."/>
            <person name="Lee S.J."/>
            <person name="Levesque L."/>
            <person name="Li R."/>
            <person name="Lin C.F."/>
            <person name="Lin M.F."/>
            <person name="Lindblad-Toh K."/>
            <person name="Llopart A."/>
            <person name="Long M."/>
            <person name="Low L."/>
            <person name="Lozovsky E."/>
            <person name="Lu J."/>
            <person name="Luo M."/>
            <person name="Machado C.A."/>
            <person name="Makalowski W."/>
            <person name="Marzo M."/>
            <person name="Matsuda M."/>
            <person name="Matzkin L."/>
            <person name="McAllister B."/>
            <person name="McBride C.S."/>
            <person name="McKernan B."/>
            <person name="McKernan K."/>
            <person name="Mendez-Lago M."/>
            <person name="Minx P."/>
            <person name="Mollenhauer M.U."/>
            <person name="Montooth K."/>
            <person name="Mount S.M."/>
            <person name="Mu X."/>
            <person name="Myers E."/>
            <person name="Negre B."/>
            <person name="Newfeld S."/>
            <person name="Nielsen R."/>
            <person name="Noor M.A."/>
            <person name="O'Grady P."/>
            <person name="Pachter L."/>
            <person name="Papaceit M."/>
            <person name="Parisi M.J."/>
            <person name="Parisi M."/>
            <person name="Parts L."/>
            <person name="Pedersen J.S."/>
            <person name="Pesole G."/>
            <person name="Phillippy A.M."/>
            <person name="Ponting C.P."/>
            <person name="Pop M."/>
            <person name="Porcelli D."/>
            <person name="Powell J.R."/>
            <person name="Prohaska S."/>
            <person name="Pruitt K."/>
            <person name="Puig M."/>
            <person name="Quesneville H."/>
            <person name="Ram K.R."/>
            <person name="Rand D."/>
            <person name="Rasmussen M.D."/>
            <person name="Reed L.K."/>
            <person name="Reenan R."/>
            <person name="Reily A."/>
            <person name="Remington K.A."/>
            <person name="Rieger T.T."/>
            <person name="Ritchie M.G."/>
            <person name="Robin C."/>
            <person name="Rogers Y.H."/>
            <person name="Rohde C."/>
            <person name="Rozas J."/>
            <person name="Rubenfield M.J."/>
            <person name="Ruiz A."/>
            <person name="Russo S."/>
            <person name="Salzberg S.L."/>
            <person name="Sanchez-Gracia A."/>
            <person name="Saranga D.J."/>
            <person name="Sato H."/>
            <person name="Schaeffer S.W."/>
            <person name="Schatz M.C."/>
            <person name="Schlenke T."/>
            <person name="Schwartz R."/>
            <person name="Segarra C."/>
            <person name="Singh R.S."/>
            <person name="Sirot L."/>
            <person name="Sirota M."/>
            <person name="Sisneros N.B."/>
            <person name="Smith C.D."/>
            <person name="Smith T.F."/>
            <person name="Spieth J."/>
            <person name="Stage D.E."/>
            <person name="Stark A."/>
            <person name="Stephan W."/>
            <person name="Strausberg R.L."/>
            <person name="Strempel S."/>
            <person name="Sturgill D."/>
            <person name="Sutton G."/>
            <person name="Sutton G.G."/>
            <person name="Tao W."/>
            <person name="Teichmann S."/>
            <person name="Tobari Y.N."/>
            <person name="Tomimura Y."/>
            <person name="Tsolas J.M."/>
            <person name="Valente V.L."/>
            <person name="Venter E."/>
            <person name="Venter J.C."/>
            <person name="Vicario S."/>
            <person name="Vieira F.G."/>
            <person name="Vilella A.J."/>
            <person name="Villasante A."/>
            <person name="Walenz B."/>
            <person name="Wang J."/>
            <person name="Wasserman M."/>
            <person name="Watts T."/>
            <person name="Wilson D."/>
            <person name="Wilson R.K."/>
            <person name="Wing R.A."/>
            <person name="Wolfner M.F."/>
            <person name="Wong A."/>
            <person name="Wong G.K."/>
            <person name="Wu C.I."/>
            <person name="Wu G."/>
            <person name="Yamamoto D."/>
            <person name="Yang H.P."/>
            <person name="Yang S.P."/>
            <person name="Yorke J.A."/>
            <person name="Yoshida K."/>
            <person name="Zdobnov E."/>
            <person name="Zhang P."/>
            <person name="Zhang Y."/>
            <person name="Zimin A.V."/>
            <person name="Baldwin J."/>
            <person name="Abdouelleil A."/>
            <person name="Abdulkadir J."/>
            <person name="Abebe A."/>
            <person name="Abera B."/>
            <person name="Abreu J."/>
            <person name="Acer S.C."/>
            <person name="Aftuck L."/>
            <person name="Alexander A."/>
            <person name="An P."/>
            <person name="Anderson E."/>
            <person name="Anderson S."/>
            <person name="Arachi H."/>
            <person name="Azer M."/>
            <person name="Bachantsang P."/>
            <person name="Barry A."/>
            <person name="Bayul T."/>
            <person name="Berlin A."/>
            <person name="Bessette D."/>
            <person name="Bloom T."/>
            <person name="Blye J."/>
            <person name="Boguslavskiy L."/>
            <person name="Bonnet C."/>
            <person name="Boukhgalter B."/>
            <person name="Bourzgui I."/>
            <person name="Brown A."/>
            <person name="Cahill P."/>
            <person name="Channer S."/>
            <person name="Cheshatsang Y."/>
            <person name="Chuda L."/>
            <person name="Citroen M."/>
            <person name="Collymore A."/>
            <person name="Cooke P."/>
            <person name="Costello M."/>
            <person name="D'Aco K."/>
            <person name="Daza R."/>
            <person name="De Haan G."/>
            <person name="DeGray S."/>
            <person name="DeMaso C."/>
            <person name="Dhargay N."/>
            <person name="Dooley K."/>
            <person name="Dooley E."/>
            <person name="Doricent M."/>
            <person name="Dorje P."/>
            <person name="Dorjee K."/>
            <person name="Dupes A."/>
            <person name="Elong R."/>
            <person name="Falk J."/>
            <person name="Farina A."/>
            <person name="Faro S."/>
            <person name="Ferguson D."/>
            <person name="Fisher S."/>
            <person name="Foley C.D."/>
            <person name="Franke A."/>
            <person name="Friedrich D."/>
            <person name="Gadbois L."/>
            <person name="Gearin G."/>
            <person name="Gearin C.R."/>
            <person name="Giannoukos G."/>
            <person name="Goode T."/>
            <person name="Graham J."/>
            <person name="Grandbois E."/>
            <person name="Grewal S."/>
            <person name="Gyaltsen K."/>
            <person name="Hafez N."/>
            <person name="Hagos B."/>
            <person name="Hall J."/>
            <person name="Henson C."/>
            <person name="Hollinger A."/>
            <person name="Honan T."/>
            <person name="Huard M.D."/>
            <person name="Hughes L."/>
            <person name="Hurhula B."/>
            <person name="Husby M.E."/>
            <person name="Kamat A."/>
            <person name="Kanga B."/>
            <person name="Kashin S."/>
            <person name="Khazanovich D."/>
            <person name="Kisner P."/>
            <person name="Lance K."/>
            <person name="Lara M."/>
            <person name="Lee W."/>
            <person name="Lennon N."/>
            <person name="Letendre F."/>
            <person name="LeVine R."/>
            <person name="Lipovsky A."/>
            <person name="Liu X."/>
            <person name="Liu J."/>
            <person name="Liu S."/>
            <person name="Lokyitsang T."/>
            <person name="Lokyitsang Y."/>
            <person name="Lubonja R."/>
            <person name="Lui A."/>
            <person name="MacDonald P."/>
            <person name="Magnisalis V."/>
            <person name="Maru K."/>
            <person name="Matthews C."/>
            <person name="McCusker W."/>
            <person name="McDonough S."/>
            <person name="Mehta T."/>
            <person name="Meldrim J."/>
            <person name="Meneus L."/>
            <person name="Mihai O."/>
            <person name="Mihalev A."/>
            <person name="Mihova T."/>
            <person name="Mittelman R."/>
            <person name="Mlenga V."/>
            <person name="Montmayeur A."/>
            <person name="Mulrain L."/>
            <person name="Navidi A."/>
            <person name="Naylor J."/>
            <person name="Negash T."/>
            <person name="Nguyen T."/>
            <person name="Nguyen N."/>
            <person name="Nicol R."/>
            <person name="Norbu C."/>
            <person name="Norbu N."/>
            <person name="Novod N."/>
            <person name="O'Neill B."/>
            <person name="Osman S."/>
            <person name="Markiewicz E."/>
            <person name="Oyono O.L."/>
            <person name="Patti C."/>
            <person name="Phunkhang P."/>
            <person name="Pierre F."/>
            <person name="Priest M."/>
            <person name="Raghuraman S."/>
            <person name="Rege F."/>
            <person name="Reyes R."/>
            <person name="Rise C."/>
            <person name="Rogov P."/>
            <person name="Ross K."/>
            <person name="Ryan E."/>
            <person name="Settipalli S."/>
            <person name="Shea T."/>
            <person name="Sherpa N."/>
            <person name="Shi L."/>
            <person name="Shih D."/>
            <person name="Sparrow T."/>
            <person name="Spaulding J."/>
            <person name="Stalker J."/>
            <person name="Stange-Thomann N."/>
            <person name="Stavropoulos S."/>
            <person name="Stone C."/>
            <person name="Strader C."/>
            <person name="Tesfaye S."/>
            <person name="Thomson T."/>
            <person name="Thoulutsang Y."/>
            <person name="Thoulutsang D."/>
            <person name="Topham K."/>
            <person name="Topping I."/>
            <person name="Tsamla T."/>
            <person name="Vassiliev H."/>
            <person name="Vo A."/>
            <person name="Wangchuk T."/>
            <person name="Wangdi T."/>
            <person name="Weiand M."/>
            <person name="Wilkinson J."/>
            <person name="Wilson A."/>
            <person name="Yadav S."/>
            <person name="Young G."/>
            <person name="Yu Q."/>
            <person name="Zembek L."/>
            <person name="Zhong D."/>
            <person name="Zimmer A."/>
            <person name="Zwirko Z."/>
            <person name="Jaffe D.B."/>
            <person name="Alvarez P."/>
            <person name="Brockman W."/>
            <person name="Butler J."/>
            <person name="Chin C."/>
            <person name="Gnerre S."/>
            <person name="Grabherr M."/>
            <person name="Kleber M."/>
            <person name="Mauceli E."/>
            <person name="MacCallum I."/>
        </authorList>
    </citation>
    <scope>NUCLEOTIDE SEQUENCE [LARGE SCALE GENOMIC DNA]</scope>
    <source>
        <strain evidence="8">Tucson 15010-1051.87</strain>
    </source>
</reference>
<dbReference type="PhylomeDB" id="B4LWE8"/>
<dbReference type="SUPFAM" id="SSF55666">
    <property type="entry name" value="Ribonuclease PH domain 2-like"/>
    <property type="match status" value="1"/>
</dbReference>
<feature type="domain" description="Exoribonuclease phosphorolytic" evidence="6">
    <location>
        <begin position="14"/>
        <end position="133"/>
    </location>
</feature>
<dbReference type="GO" id="GO:0006364">
    <property type="term" value="P:rRNA processing"/>
    <property type="evidence" value="ECO:0007669"/>
    <property type="project" value="UniProtKB-KW"/>
</dbReference>
<dbReference type="GO" id="GO:0003723">
    <property type="term" value="F:RNA binding"/>
    <property type="evidence" value="ECO:0007669"/>
    <property type="project" value="TreeGrafter"/>
</dbReference>
<dbReference type="Gene3D" id="3.30.230.70">
    <property type="entry name" value="GHMP Kinase, N-terminal domain"/>
    <property type="match status" value="1"/>
</dbReference>
<evidence type="ECO:0000256" key="2">
    <source>
        <dbReference type="ARBA" id="ARBA00006678"/>
    </source>
</evidence>
<dbReference type="CDD" id="cd11372">
    <property type="entry name" value="RNase_PH_RRP46"/>
    <property type="match status" value="1"/>
</dbReference>
<comment type="similarity">
    <text evidence="2">Belongs to the RNase PH family.</text>
</comment>
<dbReference type="AlphaFoldDB" id="B4LWE8"/>
<dbReference type="HOGENOM" id="CLU_063514_2_3_1"/>
<dbReference type="InterPro" id="IPR001247">
    <property type="entry name" value="ExoRNase_PH_dom1"/>
</dbReference>
<keyword evidence="4" id="KW-0271">Exosome</keyword>
<dbReference type="InParanoid" id="B4LWE8"/>
<proteinExistence type="inferred from homology"/>
<dbReference type="SMR" id="B4LWE8"/>
<comment type="subcellular location">
    <subcellularLocation>
        <location evidence="1">Nucleus</location>
    </subcellularLocation>
</comment>
<dbReference type="OMA" id="CIINEQG"/>
<dbReference type="Proteomes" id="UP000008792">
    <property type="component" value="Unassembled WGS sequence"/>
</dbReference>
<accession>B4LWE8</accession>
<dbReference type="PANTHER" id="PTHR11953">
    <property type="entry name" value="EXOSOME COMPLEX COMPONENT"/>
    <property type="match status" value="1"/>
</dbReference>
<dbReference type="SUPFAM" id="SSF54211">
    <property type="entry name" value="Ribosomal protein S5 domain 2-like"/>
    <property type="match status" value="1"/>
</dbReference>